<evidence type="ECO:0000313" key="9">
    <source>
        <dbReference type="EMBL" id="MCU6724477.1"/>
    </source>
</evidence>
<dbReference type="SUPFAM" id="SSF144091">
    <property type="entry name" value="Rhomboid-like"/>
    <property type="match status" value="1"/>
</dbReference>
<evidence type="ECO:0000259" key="8">
    <source>
        <dbReference type="Pfam" id="PF01694"/>
    </source>
</evidence>
<gene>
    <name evidence="9" type="ORF">OCV47_03730</name>
</gene>
<dbReference type="Proteomes" id="UP001652338">
    <property type="component" value="Unassembled WGS sequence"/>
</dbReference>
<dbReference type="Pfam" id="PF01694">
    <property type="entry name" value="Rhomboid"/>
    <property type="match status" value="1"/>
</dbReference>
<evidence type="ECO:0000256" key="3">
    <source>
        <dbReference type="ARBA" id="ARBA00022692"/>
    </source>
</evidence>
<dbReference type="InterPro" id="IPR050925">
    <property type="entry name" value="Rhomboid_protease_S54"/>
</dbReference>
<feature type="transmembrane region" description="Helical" evidence="7">
    <location>
        <begin position="20"/>
        <end position="39"/>
    </location>
</feature>
<comment type="subcellular location">
    <subcellularLocation>
        <location evidence="1">Membrane</location>
        <topology evidence="1">Multi-pass membrane protein</topology>
    </subcellularLocation>
</comment>
<dbReference type="GO" id="GO:0008233">
    <property type="term" value="F:peptidase activity"/>
    <property type="evidence" value="ECO:0007669"/>
    <property type="project" value="UniProtKB-KW"/>
</dbReference>
<keyword evidence="6 7" id="KW-0472">Membrane</keyword>
<feature type="transmembrane region" description="Helical" evidence="7">
    <location>
        <begin position="64"/>
        <end position="91"/>
    </location>
</feature>
<keyword evidence="10" id="KW-1185">Reference proteome</keyword>
<dbReference type="InterPro" id="IPR035952">
    <property type="entry name" value="Rhomboid-like_sf"/>
</dbReference>
<protein>
    <submittedName>
        <fullName evidence="9">Rhomboid family intramembrane serine protease</fullName>
    </submittedName>
</protein>
<dbReference type="EMBL" id="JAOQKE010000002">
    <property type="protein sequence ID" value="MCU6724477.1"/>
    <property type="molecule type" value="Genomic_DNA"/>
</dbReference>
<dbReference type="Gene3D" id="1.20.1540.10">
    <property type="entry name" value="Rhomboid-like"/>
    <property type="match status" value="1"/>
</dbReference>
<accession>A0ABT2SIY5</accession>
<dbReference type="PANTHER" id="PTHR43731">
    <property type="entry name" value="RHOMBOID PROTEASE"/>
    <property type="match status" value="1"/>
</dbReference>
<comment type="caution">
    <text evidence="9">The sequence shown here is derived from an EMBL/GenBank/DDBJ whole genome shotgun (WGS) entry which is preliminary data.</text>
</comment>
<organism evidence="9 10">
    <name type="scientific">Muricoprocola aceti</name>
    <dbReference type="NCBI Taxonomy" id="2981772"/>
    <lineage>
        <taxon>Bacteria</taxon>
        <taxon>Bacillati</taxon>
        <taxon>Bacillota</taxon>
        <taxon>Clostridia</taxon>
        <taxon>Lachnospirales</taxon>
        <taxon>Lachnospiraceae</taxon>
        <taxon>Muricoprocola</taxon>
    </lineage>
</organism>
<feature type="transmembrane region" description="Helical" evidence="7">
    <location>
        <begin position="128"/>
        <end position="150"/>
    </location>
</feature>
<evidence type="ECO:0000256" key="6">
    <source>
        <dbReference type="ARBA" id="ARBA00023136"/>
    </source>
</evidence>
<dbReference type="InterPro" id="IPR022764">
    <property type="entry name" value="Peptidase_S54_rhomboid_dom"/>
</dbReference>
<evidence type="ECO:0000256" key="1">
    <source>
        <dbReference type="ARBA" id="ARBA00004141"/>
    </source>
</evidence>
<evidence type="ECO:0000256" key="7">
    <source>
        <dbReference type="SAM" id="Phobius"/>
    </source>
</evidence>
<sequence>MEEKSTLQEALDFLRSREKCNLLMVMTNIIVFVILEWMGSTTDTMFMLHHGAMYEPLVVERGEYYRLFTCMFLHFGVQHLLYNMLLLIFVGDMLEKTVGKMRYLMIYLGGGILGNLLSMGVAMKTGSYAVSVGASGAIFAVVGALVFLAVKNRNRISREENRRLMIMAALSLIEGFTQTGTDSMAHLGGFLGGMALCLLLTAICGKQKTDADPMS</sequence>
<evidence type="ECO:0000313" key="10">
    <source>
        <dbReference type="Proteomes" id="UP001652338"/>
    </source>
</evidence>
<reference evidence="9 10" key="1">
    <citation type="journal article" date="2021" name="ISME Commun">
        <title>Automated analysis of genomic sequences facilitates high-throughput and comprehensive description of bacteria.</title>
        <authorList>
            <person name="Hitch T.C.A."/>
        </authorList>
    </citation>
    <scope>NUCLEOTIDE SEQUENCE [LARGE SCALE GENOMIC DNA]</scope>
    <source>
        <strain evidence="9 10">Sanger_29</strain>
    </source>
</reference>
<evidence type="ECO:0000256" key="5">
    <source>
        <dbReference type="ARBA" id="ARBA00022989"/>
    </source>
</evidence>
<feature type="transmembrane region" description="Helical" evidence="7">
    <location>
        <begin position="185"/>
        <end position="205"/>
    </location>
</feature>
<evidence type="ECO:0000256" key="2">
    <source>
        <dbReference type="ARBA" id="ARBA00009045"/>
    </source>
</evidence>
<evidence type="ECO:0000256" key="4">
    <source>
        <dbReference type="ARBA" id="ARBA00022801"/>
    </source>
</evidence>
<name>A0ABT2SIY5_9FIRM</name>
<keyword evidence="5 7" id="KW-1133">Transmembrane helix</keyword>
<feature type="transmembrane region" description="Helical" evidence="7">
    <location>
        <begin position="103"/>
        <end position="122"/>
    </location>
</feature>
<dbReference type="GO" id="GO:0006508">
    <property type="term" value="P:proteolysis"/>
    <property type="evidence" value="ECO:0007669"/>
    <property type="project" value="UniProtKB-KW"/>
</dbReference>
<keyword evidence="4" id="KW-0378">Hydrolase</keyword>
<proteinExistence type="inferred from homology"/>
<feature type="domain" description="Peptidase S54 rhomboid" evidence="8">
    <location>
        <begin position="62"/>
        <end position="200"/>
    </location>
</feature>
<keyword evidence="9" id="KW-0645">Protease</keyword>
<dbReference type="PANTHER" id="PTHR43731:SF14">
    <property type="entry name" value="PRESENILIN-ASSOCIATED RHOMBOID-LIKE PROTEIN, MITOCHONDRIAL"/>
    <property type="match status" value="1"/>
</dbReference>
<comment type="similarity">
    <text evidence="2">Belongs to the peptidase S54 family.</text>
</comment>
<dbReference type="RefSeq" id="WP_262653852.1">
    <property type="nucleotide sequence ID" value="NZ_JAOQKE010000002.1"/>
</dbReference>
<keyword evidence="3 7" id="KW-0812">Transmembrane</keyword>